<dbReference type="AlphaFoldDB" id="A0A9W7E7K7"/>
<evidence type="ECO:0000313" key="1">
    <source>
        <dbReference type="EMBL" id="GMH71314.1"/>
    </source>
</evidence>
<dbReference type="EMBL" id="BRXZ01001442">
    <property type="protein sequence ID" value="GMH71314.1"/>
    <property type="molecule type" value="Genomic_DNA"/>
</dbReference>
<gene>
    <name evidence="1" type="ORF">TrRE_jg9709</name>
</gene>
<sequence>EGGEEADVCPAAVSDYHDVPASAQKRTDAKGHLGGLPGGRAYGAEVVTYHAGVVTVGV</sequence>
<reference evidence="1" key="1">
    <citation type="submission" date="2022-07" db="EMBL/GenBank/DDBJ databases">
        <title>Genome analysis of Parmales, a sister group of diatoms, reveals the evolutionary specialization of diatoms from phago-mixotrophs to photoautotrophs.</title>
        <authorList>
            <person name="Ban H."/>
            <person name="Sato S."/>
            <person name="Yoshikawa S."/>
            <person name="Kazumasa Y."/>
            <person name="Nakamura Y."/>
            <person name="Ichinomiya M."/>
            <person name="Saitoh K."/>
            <person name="Sato N."/>
            <person name="Blanc-Mathieu R."/>
            <person name="Endo H."/>
            <person name="Kuwata A."/>
            <person name="Ogata H."/>
        </authorList>
    </citation>
    <scope>NUCLEOTIDE SEQUENCE</scope>
</reference>
<accession>A0A9W7E7K7</accession>
<name>A0A9W7E7K7_9STRA</name>
<feature type="non-terminal residue" evidence="1">
    <location>
        <position position="1"/>
    </location>
</feature>
<organism evidence="1 2">
    <name type="scientific">Triparma retinervis</name>
    <dbReference type="NCBI Taxonomy" id="2557542"/>
    <lineage>
        <taxon>Eukaryota</taxon>
        <taxon>Sar</taxon>
        <taxon>Stramenopiles</taxon>
        <taxon>Ochrophyta</taxon>
        <taxon>Bolidophyceae</taxon>
        <taxon>Parmales</taxon>
        <taxon>Triparmaceae</taxon>
        <taxon>Triparma</taxon>
    </lineage>
</organism>
<proteinExistence type="predicted"/>
<keyword evidence="2" id="KW-1185">Reference proteome</keyword>
<evidence type="ECO:0000313" key="2">
    <source>
        <dbReference type="Proteomes" id="UP001165082"/>
    </source>
</evidence>
<dbReference type="Proteomes" id="UP001165082">
    <property type="component" value="Unassembled WGS sequence"/>
</dbReference>
<comment type="caution">
    <text evidence="1">The sequence shown here is derived from an EMBL/GenBank/DDBJ whole genome shotgun (WGS) entry which is preliminary data.</text>
</comment>
<protein>
    <submittedName>
        <fullName evidence="1">Uncharacterized protein</fullName>
    </submittedName>
</protein>